<accession>A0A7W9C7D0</accession>
<organism evidence="2 3">
    <name type="scientific">Brevundimonas aurantiaca</name>
    <dbReference type="NCBI Taxonomy" id="74316"/>
    <lineage>
        <taxon>Bacteria</taxon>
        <taxon>Pseudomonadati</taxon>
        <taxon>Pseudomonadota</taxon>
        <taxon>Alphaproteobacteria</taxon>
        <taxon>Caulobacterales</taxon>
        <taxon>Caulobacteraceae</taxon>
        <taxon>Brevundimonas</taxon>
    </lineage>
</organism>
<reference evidence="2 3" key="1">
    <citation type="submission" date="2020-08" db="EMBL/GenBank/DDBJ databases">
        <title>Genomic Encyclopedia of Type Strains, Phase IV (KMG-IV): sequencing the most valuable type-strain genomes for metagenomic binning, comparative biology and taxonomic classification.</title>
        <authorList>
            <person name="Goeker M."/>
        </authorList>
    </citation>
    <scope>NUCLEOTIDE SEQUENCE [LARGE SCALE GENOMIC DNA]</scope>
    <source>
        <strain evidence="2 3">DSM 4731</strain>
    </source>
</reference>
<dbReference type="PANTHER" id="PTHR36057">
    <property type="match status" value="1"/>
</dbReference>
<comment type="caution">
    <text evidence="2">The sequence shown here is derived from an EMBL/GenBank/DDBJ whole genome shotgun (WGS) entry which is preliminary data.</text>
</comment>
<dbReference type="SUPFAM" id="SSF52833">
    <property type="entry name" value="Thioredoxin-like"/>
    <property type="match status" value="1"/>
</dbReference>
<dbReference type="Proteomes" id="UP000527324">
    <property type="component" value="Unassembled WGS sequence"/>
</dbReference>
<feature type="signal peptide" evidence="1">
    <location>
        <begin position="1"/>
        <end position="19"/>
    </location>
</feature>
<dbReference type="InterPro" id="IPR036249">
    <property type="entry name" value="Thioredoxin-like_sf"/>
</dbReference>
<feature type="chain" id="PRO_5031037447" description="DUF1223 domain-containing protein" evidence="1">
    <location>
        <begin position="20"/>
        <end position="260"/>
    </location>
</feature>
<proteinExistence type="predicted"/>
<evidence type="ECO:0000256" key="1">
    <source>
        <dbReference type="SAM" id="SignalP"/>
    </source>
</evidence>
<evidence type="ECO:0008006" key="4">
    <source>
        <dbReference type="Google" id="ProtNLM"/>
    </source>
</evidence>
<protein>
    <recommendedName>
        <fullName evidence="4">DUF1223 domain-containing protein</fullName>
    </recommendedName>
</protein>
<dbReference type="RefSeq" id="WP_183216347.1">
    <property type="nucleotide sequence ID" value="NZ_CAJFZW010000061.1"/>
</dbReference>
<evidence type="ECO:0000313" key="2">
    <source>
        <dbReference type="EMBL" id="MBB5739967.1"/>
    </source>
</evidence>
<dbReference type="InterPro" id="IPR010634">
    <property type="entry name" value="DUF1223"/>
</dbReference>
<evidence type="ECO:0000313" key="3">
    <source>
        <dbReference type="Proteomes" id="UP000527324"/>
    </source>
</evidence>
<name>A0A7W9C7D0_9CAUL</name>
<sequence>MRHRIGIIAAAITAGAALCAGSVAQPAASRPGRHAVAAGPPVVVELFTAQGCGACLEANATVERAAAEPRVIALTYGVDYWDYLGWTDTFARPEFSQRQRAYRAALRQRGVSTPQVVIDGRRQVSGVRGPELETAILEAAGRRAWPPEIEFRQGGDQVGVGSGRVPAGGAEVLAVTYTPGVQVVEVGRGENRGREVRQLNVVRDVTRLGDWRGRPMLYPLPQTRDEDAVVVMIQDKADRRILGAAVRRPTSGSGGADRGG</sequence>
<dbReference type="AlphaFoldDB" id="A0A7W9C7D0"/>
<keyword evidence="3" id="KW-1185">Reference proteome</keyword>
<dbReference type="PANTHER" id="PTHR36057:SF1">
    <property type="entry name" value="LIPOPROTEIN LIPID ATTACHMENT SITE-LIKE PROTEIN, PUTATIVE (DUF1223)-RELATED"/>
    <property type="match status" value="1"/>
</dbReference>
<dbReference type="Pfam" id="PF06764">
    <property type="entry name" value="DUF1223"/>
    <property type="match status" value="1"/>
</dbReference>
<gene>
    <name evidence="2" type="ORF">GGQ93_001681</name>
</gene>
<dbReference type="EMBL" id="JACHOQ010000003">
    <property type="protein sequence ID" value="MBB5739967.1"/>
    <property type="molecule type" value="Genomic_DNA"/>
</dbReference>
<keyword evidence="1" id="KW-0732">Signal</keyword>